<proteinExistence type="predicted"/>
<dbReference type="PANTHER" id="PTHR36439">
    <property type="entry name" value="BLL4334 PROTEIN"/>
    <property type="match status" value="1"/>
</dbReference>
<dbReference type="RefSeq" id="WP_067059976.1">
    <property type="nucleotide sequence ID" value="NZ_CP014699.1"/>
</dbReference>
<dbReference type="OrthoDB" id="9806494at2"/>
<name>A0A172Q5A7_9STRE</name>
<keyword evidence="2" id="KW-1185">Reference proteome</keyword>
<sequence>MPLALLRGVMPVGSNRIPKMAYLREILTASELQSIQTYIQSGNIIFETSQSDNEASRLIHETIKEKIGADLAVIIKESAQFERAVFENPFSSGYDSIRVHLVFTNDDLPAAKCQELTVKDFGDEELTLGSECFCMYLPRTAQKKRLTTNYLEKQLGIKATMRKLSLAAKLSQFSCR</sequence>
<dbReference type="PANTHER" id="PTHR36439:SF1">
    <property type="entry name" value="DUF1697 DOMAIN-CONTAINING PROTEIN"/>
    <property type="match status" value="1"/>
</dbReference>
<dbReference type="Proteomes" id="UP000077317">
    <property type="component" value="Chromosome"/>
</dbReference>
<evidence type="ECO:0000313" key="1">
    <source>
        <dbReference type="EMBL" id="AND78605.1"/>
    </source>
</evidence>
<dbReference type="KEGG" id="spat:A0O21_00480"/>
<evidence type="ECO:0000313" key="2">
    <source>
        <dbReference type="Proteomes" id="UP000077317"/>
    </source>
</evidence>
<protein>
    <recommendedName>
        <fullName evidence="3">DUF1697 domain-containing protein</fullName>
    </recommendedName>
</protein>
<dbReference type="PIRSF" id="PIRSF008502">
    <property type="entry name" value="UCP008502"/>
    <property type="match status" value="1"/>
</dbReference>
<dbReference type="InterPro" id="IPR012545">
    <property type="entry name" value="DUF1697"/>
</dbReference>
<dbReference type="SUPFAM" id="SSF160379">
    <property type="entry name" value="SP0830-like"/>
    <property type="match status" value="1"/>
</dbReference>
<accession>A0A172Q5A7</accession>
<gene>
    <name evidence="1" type="ORF">A0O21_00480</name>
</gene>
<dbReference type="EMBL" id="CP014699">
    <property type="protein sequence ID" value="AND78605.1"/>
    <property type="molecule type" value="Genomic_DNA"/>
</dbReference>
<evidence type="ECO:0008006" key="3">
    <source>
        <dbReference type="Google" id="ProtNLM"/>
    </source>
</evidence>
<dbReference type="AlphaFoldDB" id="A0A172Q5A7"/>
<organism evidence="1 2">
    <name type="scientific">Streptococcus pantholopis</name>
    <dbReference type="NCBI Taxonomy" id="1811193"/>
    <lineage>
        <taxon>Bacteria</taxon>
        <taxon>Bacillati</taxon>
        <taxon>Bacillota</taxon>
        <taxon>Bacilli</taxon>
        <taxon>Lactobacillales</taxon>
        <taxon>Streptococcaceae</taxon>
        <taxon>Streptococcus</taxon>
    </lineage>
</organism>
<reference evidence="1 2" key="1">
    <citation type="journal article" date="2016" name="Int. J. Syst. Evol. Microbiol.">
        <title>Streptococcuspantholopis sp. nov., isolated from faeces of the Tibetan antelope (Pantholops hodgsonii).</title>
        <authorList>
            <person name="Bai X."/>
            <person name="Xiong Y."/>
            <person name="Lu S."/>
            <person name="Jin D."/>
            <person name="Lai X."/>
            <person name="Yang J."/>
            <person name="Niu L."/>
            <person name="Hu S."/>
            <person name="Meng X."/>
            <person name="Pu J."/>
            <person name="Ye C."/>
            <person name="Xu J."/>
        </authorList>
    </citation>
    <scope>NUCLEOTIDE SEQUENCE [LARGE SCALE GENOMIC DNA]</scope>
    <source>
        <strain evidence="1 2">TA 26</strain>
    </source>
</reference>
<dbReference type="Gene3D" id="3.30.70.1280">
    <property type="entry name" value="SP0830-like domains"/>
    <property type="match status" value="1"/>
</dbReference>
<reference evidence="2" key="2">
    <citation type="submission" date="2016-03" db="EMBL/GenBank/DDBJ databases">
        <title>Streptococcus antelopensis sp. nov., isolated from the feces of the Tibetan antelope (Pantholops hodgsonii) in Hoh Xil National Nature Reserve, Qinghai, China.</title>
        <authorList>
            <person name="Bai X."/>
        </authorList>
    </citation>
    <scope>NUCLEOTIDE SEQUENCE [LARGE SCALE GENOMIC DNA]</scope>
    <source>
        <strain evidence="2">TA 26</strain>
    </source>
</reference>
<dbReference type="Pfam" id="PF08002">
    <property type="entry name" value="DUF1697"/>
    <property type="match status" value="1"/>
</dbReference>
<dbReference type="STRING" id="1811193.A0O21_00480"/>